<dbReference type="NCBIfam" id="NF004384">
    <property type="entry name" value="PRK05748.1"/>
    <property type="match status" value="1"/>
</dbReference>
<dbReference type="InterPro" id="IPR027417">
    <property type="entry name" value="P-loop_NTPase"/>
</dbReference>
<dbReference type="Pfam" id="PF03796">
    <property type="entry name" value="DnaB_C"/>
    <property type="match status" value="1"/>
</dbReference>
<comment type="function">
    <text evidence="10 13">The main replicative DNA helicase, it participates in initiation and elongation during chromosome replication. Travels ahead of the DNA replisome, separating dsDNA into templates for DNA synthesis. A processive ATP-dependent 5'-3' DNA helicase it has DNA-dependent ATPase activity.</text>
</comment>
<reference evidence="15 16" key="1">
    <citation type="journal article" date="2008" name="PLoS ONE">
        <title>Genome biology of Actinobacillus pleuropneumoniae JL03, an isolate of serotype 3 prevalent in China.</title>
        <authorList>
            <person name="Xu Z."/>
            <person name="Zhou Y."/>
            <person name="Li L."/>
            <person name="Zhou R."/>
            <person name="Xiao S."/>
            <person name="Wan Y."/>
            <person name="Zhang S."/>
            <person name="Wang K."/>
            <person name="Li W."/>
            <person name="Li L."/>
            <person name="Jin H."/>
            <person name="Kang M."/>
            <person name="Dalai B."/>
            <person name="Li T."/>
            <person name="Liu L."/>
            <person name="Cheng Y."/>
            <person name="Zhang L."/>
            <person name="Xu T."/>
            <person name="Zheng H."/>
            <person name="Pu S."/>
            <person name="Wang B."/>
            <person name="Gu W."/>
            <person name="Zhang X.L."/>
            <person name="Zhu G.-F."/>
            <person name="Wang S."/>
            <person name="Zhao G.-P."/>
            <person name="Chen H."/>
        </authorList>
    </citation>
    <scope>NUCLEOTIDE SEQUENCE [LARGE SCALE GENOMIC DNA]</scope>
    <source>
        <strain evidence="15 16">JL03</strain>
    </source>
</reference>
<keyword evidence="5 13" id="KW-0378">Hydrolase</keyword>
<dbReference type="PROSITE" id="PS51199">
    <property type="entry name" value="SF4_HELICASE"/>
    <property type="match status" value="1"/>
</dbReference>
<evidence type="ECO:0000256" key="3">
    <source>
        <dbReference type="ARBA" id="ARBA00022705"/>
    </source>
</evidence>
<sequence length="493" mass="55264">MPEYTPTNKENSRDKQVEQIAIAPHSIEAEQAVLGGIMLNNEHWDNVSERIQAGDFYNYAHRTIFEQMVELVRHNQPIDIITLDQALKDKGVLQDVGGFAYLAELSKNTPSAANILAYADIVRDRSDLRGVISAGNQIAEMAYHTKGRSSKDVLDEAERIVFEIAEKRNSANEGPQKIDDILINTLARIEMLSKNRHNGGVTGVSTGFLDLNKKTAGLQPSDLIIVAARPSMGKTTFAMNLCENASLLDVEDPNDLDEYGNPRKKPAKPVLIFSLEMPADQIMMRMLASLSRVDQTKIRTGQIHDDEDWAKISSTMAILQERKNIYIDDSSGLTPTELRSRARRVYRENGGLSMIMVDYLQLMRAPAFSDNRTLEIAEISRSLKALAKELQVPVVALSQLNRSLEQRADKRPVNSDLRESGSIEQDADLIMFIYRDEVYNDNSDLKGIAEIIIGKQRNGPIGRVRLTFQGQYSRFDNYTGGSYDDEYSSLCDL</sequence>
<evidence type="ECO:0000256" key="5">
    <source>
        <dbReference type="ARBA" id="ARBA00022801"/>
    </source>
</evidence>
<evidence type="ECO:0000259" key="14">
    <source>
        <dbReference type="PROSITE" id="PS51199"/>
    </source>
</evidence>
<keyword evidence="7 13" id="KW-0067">ATP-binding</keyword>
<evidence type="ECO:0000313" key="15">
    <source>
        <dbReference type="EMBL" id="ABY69278.1"/>
    </source>
</evidence>
<dbReference type="GO" id="GO:0042802">
    <property type="term" value="F:identical protein binding"/>
    <property type="evidence" value="ECO:0007669"/>
    <property type="project" value="UniProtKB-ARBA"/>
</dbReference>
<dbReference type="Proteomes" id="UP000008547">
    <property type="component" value="Chromosome"/>
</dbReference>
<dbReference type="GO" id="GO:0005524">
    <property type="term" value="F:ATP binding"/>
    <property type="evidence" value="ECO:0007669"/>
    <property type="project" value="UniProtKB-UniRule"/>
</dbReference>
<dbReference type="GO" id="GO:1990077">
    <property type="term" value="C:primosome complex"/>
    <property type="evidence" value="ECO:0007669"/>
    <property type="project" value="UniProtKB-UniRule"/>
</dbReference>
<dbReference type="InterPro" id="IPR007692">
    <property type="entry name" value="DNA_helicase_DnaB"/>
</dbReference>
<keyword evidence="2 13" id="KW-0639">Primosome</keyword>
<dbReference type="GO" id="GO:0043139">
    <property type="term" value="F:5'-3' DNA helicase activity"/>
    <property type="evidence" value="ECO:0007669"/>
    <property type="project" value="UniProtKB-EC"/>
</dbReference>
<accession>B0BNZ3</accession>
<evidence type="ECO:0000256" key="7">
    <source>
        <dbReference type="ARBA" id="ARBA00022840"/>
    </source>
</evidence>
<dbReference type="Gene3D" id="3.40.50.300">
    <property type="entry name" value="P-loop containing nucleotide triphosphate hydrolases"/>
    <property type="match status" value="1"/>
</dbReference>
<dbReference type="NCBIfam" id="TIGR00665">
    <property type="entry name" value="DnaB"/>
    <property type="match status" value="1"/>
</dbReference>
<dbReference type="EC" id="5.6.2.3" evidence="12 13"/>
<gene>
    <name evidence="15" type="primary">dnaB2</name>
    <name evidence="15" type="ordered locus">APJL_0713</name>
</gene>
<keyword evidence="9" id="KW-0413">Isomerase</keyword>
<evidence type="ECO:0000256" key="8">
    <source>
        <dbReference type="ARBA" id="ARBA00023125"/>
    </source>
</evidence>
<dbReference type="CDD" id="cd00984">
    <property type="entry name" value="DnaB_C"/>
    <property type="match status" value="1"/>
</dbReference>
<comment type="catalytic activity">
    <reaction evidence="11 13">
        <text>ATP + H2O = ADP + phosphate + H(+)</text>
        <dbReference type="Rhea" id="RHEA:13065"/>
        <dbReference type="ChEBI" id="CHEBI:15377"/>
        <dbReference type="ChEBI" id="CHEBI:15378"/>
        <dbReference type="ChEBI" id="CHEBI:30616"/>
        <dbReference type="ChEBI" id="CHEBI:43474"/>
        <dbReference type="ChEBI" id="CHEBI:456216"/>
        <dbReference type="EC" id="5.6.2.3"/>
    </reaction>
</comment>
<evidence type="ECO:0000256" key="11">
    <source>
        <dbReference type="ARBA" id="ARBA00048954"/>
    </source>
</evidence>
<evidence type="ECO:0000256" key="13">
    <source>
        <dbReference type="RuleBase" id="RU362085"/>
    </source>
</evidence>
<evidence type="ECO:0000256" key="4">
    <source>
        <dbReference type="ARBA" id="ARBA00022741"/>
    </source>
</evidence>
<dbReference type="InterPro" id="IPR036185">
    <property type="entry name" value="DNA_heli_DnaB-like_N_sf"/>
</dbReference>
<dbReference type="HOGENOM" id="CLU_005373_0_0_6"/>
<dbReference type="NCBIfam" id="NF005369">
    <property type="entry name" value="PRK06904.1"/>
    <property type="match status" value="1"/>
</dbReference>
<keyword evidence="6 13" id="KW-0347">Helicase</keyword>
<feature type="domain" description="SF4 helicase" evidence="14">
    <location>
        <begin position="197"/>
        <end position="482"/>
    </location>
</feature>
<dbReference type="AlphaFoldDB" id="B0BNZ3"/>
<protein>
    <recommendedName>
        <fullName evidence="12 13">Replicative DNA helicase</fullName>
        <ecNumber evidence="12 13">5.6.2.3</ecNumber>
    </recommendedName>
</protein>
<dbReference type="InterPro" id="IPR016136">
    <property type="entry name" value="DNA_helicase_N/primase_C"/>
</dbReference>
<dbReference type="PANTHER" id="PTHR30153">
    <property type="entry name" value="REPLICATIVE DNA HELICASE DNAB"/>
    <property type="match status" value="1"/>
</dbReference>
<evidence type="ECO:0000256" key="12">
    <source>
        <dbReference type="NCBIfam" id="TIGR00665"/>
    </source>
</evidence>
<dbReference type="InterPro" id="IPR007693">
    <property type="entry name" value="DNA_helicase_DnaB-like_N"/>
</dbReference>
<keyword evidence="4 13" id="KW-0547">Nucleotide-binding</keyword>
<dbReference type="GO" id="GO:0006269">
    <property type="term" value="P:DNA replication, synthesis of primer"/>
    <property type="evidence" value="ECO:0007669"/>
    <property type="project" value="UniProtKB-UniRule"/>
</dbReference>
<dbReference type="FunFam" id="1.10.860.10:FF:000001">
    <property type="entry name" value="Replicative DNA helicase"/>
    <property type="match status" value="1"/>
</dbReference>
<evidence type="ECO:0000256" key="2">
    <source>
        <dbReference type="ARBA" id="ARBA00022515"/>
    </source>
</evidence>
<keyword evidence="3 13" id="KW-0235">DNA replication</keyword>
<dbReference type="KEGG" id="apj:APJL_0713"/>
<evidence type="ECO:0000313" key="16">
    <source>
        <dbReference type="Proteomes" id="UP000008547"/>
    </source>
</evidence>
<dbReference type="SUPFAM" id="SSF52540">
    <property type="entry name" value="P-loop containing nucleoside triphosphate hydrolases"/>
    <property type="match status" value="1"/>
</dbReference>
<dbReference type="GO" id="GO:0005829">
    <property type="term" value="C:cytosol"/>
    <property type="evidence" value="ECO:0007669"/>
    <property type="project" value="TreeGrafter"/>
</dbReference>
<evidence type="ECO:0000256" key="10">
    <source>
        <dbReference type="ARBA" id="ARBA00044932"/>
    </source>
</evidence>
<dbReference type="FunFam" id="3.40.50.300:FF:000076">
    <property type="entry name" value="Replicative DNA helicase"/>
    <property type="match status" value="1"/>
</dbReference>
<dbReference type="EMBL" id="CP000687">
    <property type="protein sequence ID" value="ABY69278.1"/>
    <property type="molecule type" value="Genomic_DNA"/>
</dbReference>
<dbReference type="GO" id="GO:0016887">
    <property type="term" value="F:ATP hydrolysis activity"/>
    <property type="evidence" value="ECO:0007669"/>
    <property type="project" value="RHEA"/>
</dbReference>
<evidence type="ECO:0000256" key="1">
    <source>
        <dbReference type="ARBA" id="ARBA00008428"/>
    </source>
</evidence>
<dbReference type="SUPFAM" id="SSF48024">
    <property type="entry name" value="N-terminal domain of DnaB helicase"/>
    <property type="match status" value="1"/>
</dbReference>
<keyword evidence="8 13" id="KW-0238">DNA-binding</keyword>
<dbReference type="Pfam" id="PF00772">
    <property type="entry name" value="DnaB"/>
    <property type="match status" value="1"/>
</dbReference>
<dbReference type="Gene3D" id="1.10.860.10">
    <property type="entry name" value="DNAb Helicase, Chain A"/>
    <property type="match status" value="1"/>
</dbReference>
<organism evidence="15 16">
    <name type="scientific">Actinobacillus pleuropneumoniae serotype 3 (strain JL03)</name>
    <dbReference type="NCBI Taxonomy" id="434271"/>
    <lineage>
        <taxon>Bacteria</taxon>
        <taxon>Pseudomonadati</taxon>
        <taxon>Pseudomonadota</taxon>
        <taxon>Gammaproteobacteria</taxon>
        <taxon>Pasteurellales</taxon>
        <taxon>Pasteurellaceae</taxon>
        <taxon>Actinobacillus</taxon>
    </lineage>
</organism>
<dbReference type="RefSeq" id="WP_012262932.1">
    <property type="nucleotide sequence ID" value="NC_010278.1"/>
</dbReference>
<evidence type="ECO:0000256" key="9">
    <source>
        <dbReference type="ARBA" id="ARBA00023235"/>
    </source>
</evidence>
<dbReference type="GO" id="GO:0003677">
    <property type="term" value="F:DNA binding"/>
    <property type="evidence" value="ECO:0007669"/>
    <property type="project" value="UniProtKB-UniRule"/>
</dbReference>
<name>B0BNZ3_ACTPJ</name>
<dbReference type="PANTHER" id="PTHR30153:SF2">
    <property type="entry name" value="REPLICATIVE DNA HELICASE"/>
    <property type="match status" value="1"/>
</dbReference>
<evidence type="ECO:0000256" key="6">
    <source>
        <dbReference type="ARBA" id="ARBA00022806"/>
    </source>
</evidence>
<dbReference type="InterPro" id="IPR007694">
    <property type="entry name" value="DNA_helicase_DnaB-like_C"/>
</dbReference>
<comment type="similarity">
    <text evidence="1 13">Belongs to the helicase family. DnaB subfamily.</text>
</comment>
<proteinExistence type="inferred from homology"/>